<dbReference type="Gene3D" id="1.10.510.10">
    <property type="entry name" value="Transferase(Phosphotransferase) domain 1"/>
    <property type="match status" value="1"/>
</dbReference>
<evidence type="ECO:0000256" key="2">
    <source>
        <dbReference type="ARBA" id="ARBA00022527"/>
    </source>
</evidence>
<protein>
    <recommendedName>
        <fullName evidence="1">non-specific serine/threonine protein kinase</fullName>
        <ecNumber evidence="1">2.7.11.1</ecNumber>
    </recommendedName>
</protein>
<accession>A0ABQ8CAG1</accession>
<evidence type="ECO:0000256" key="10">
    <source>
        <dbReference type="PROSITE-ProRule" id="PRU10141"/>
    </source>
</evidence>
<feature type="non-terminal residue" evidence="13">
    <location>
        <position position="1"/>
    </location>
</feature>
<keyword evidence="3" id="KW-0808">Transferase</keyword>
<dbReference type="InterPro" id="IPR011989">
    <property type="entry name" value="ARM-like"/>
</dbReference>
<evidence type="ECO:0000256" key="11">
    <source>
        <dbReference type="SAM" id="MobiDB-lite"/>
    </source>
</evidence>
<evidence type="ECO:0000256" key="3">
    <source>
        <dbReference type="ARBA" id="ARBA00022679"/>
    </source>
</evidence>
<dbReference type="Gene3D" id="1.25.10.10">
    <property type="entry name" value="Leucine-rich Repeat Variant"/>
    <property type="match status" value="1"/>
</dbReference>
<keyword evidence="4" id="KW-0677">Repeat</keyword>
<dbReference type="InterPro" id="IPR017441">
    <property type="entry name" value="Protein_kinase_ATP_BS"/>
</dbReference>
<feature type="region of interest" description="Disordered" evidence="11">
    <location>
        <begin position="277"/>
        <end position="301"/>
    </location>
</feature>
<dbReference type="PROSITE" id="PS50011">
    <property type="entry name" value="PROTEIN_KINASE_DOM"/>
    <property type="match status" value="1"/>
</dbReference>
<evidence type="ECO:0000256" key="7">
    <source>
        <dbReference type="ARBA" id="ARBA00022840"/>
    </source>
</evidence>
<dbReference type="PROSITE" id="PS00108">
    <property type="entry name" value="PROTEIN_KINASE_ST"/>
    <property type="match status" value="1"/>
</dbReference>
<proteinExistence type="predicted"/>
<dbReference type="EMBL" id="JAGKQM010000008">
    <property type="protein sequence ID" value="KAH0914067.1"/>
    <property type="molecule type" value="Genomic_DNA"/>
</dbReference>
<keyword evidence="5 10" id="KW-0547">Nucleotide-binding</keyword>
<evidence type="ECO:0000256" key="9">
    <source>
        <dbReference type="ARBA" id="ARBA00048679"/>
    </source>
</evidence>
<keyword evidence="14" id="KW-1185">Reference proteome</keyword>
<evidence type="ECO:0000256" key="8">
    <source>
        <dbReference type="ARBA" id="ARBA00047899"/>
    </source>
</evidence>
<dbReference type="CDD" id="cd14002">
    <property type="entry name" value="STKc_STK36"/>
    <property type="match status" value="1"/>
</dbReference>
<dbReference type="SMART" id="SM00220">
    <property type="entry name" value="S_TKc"/>
    <property type="match status" value="1"/>
</dbReference>
<dbReference type="SUPFAM" id="SSF56112">
    <property type="entry name" value="Protein kinase-like (PK-like)"/>
    <property type="match status" value="1"/>
</dbReference>
<evidence type="ECO:0000256" key="1">
    <source>
        <dbReference type="ARBA" id="ARBA00012513"/>
    </source>
</evidence>
<sequence length="1345" mass="147773">DYHVIELVGEGSFGRVYKGRRKYTGQTVAMKFIMKQGKSDKDIHSLRQEIEILRKLKHENIIEMLDSFENAREFCVVTEFAQGELFEVLEDDKCLPEEQVQAIAKQLVKALHYLHSNRIIHRDMKPQNILIGPGSVVKLCDFGFARAMSANTVVLRSIKGTPLYMAPELVREQPYNHTADLWSLGVILYELYVGQPPFYTNSVYALIRHIVKDPVKYPDEMSHNFKSFLKGLLNKVPQSRLTWPALLQHPFVKESLEEAEAREMHTAVVDHKATWRQGNGGQQRNEKCDSATPVKDASAPGTLADVQSDMKSAVEVISPSPEAFLGFPTQEDIKSAGDATLDKLENTSRTAKGAKVICEDDKAMDVILLSLERCSKSTQQSKRDKDVACSVQSLRIISNLVAARAIVSVGLIDKITCALLDFTDALVGKKSSEFNNIIPKVNFLEQNFFLSEMIRNACLFLYQSLSVTKNLVGHIEGSSIHSSYIRHWTKLVEIFVQVVGWEEEGTGRILYEACSCITTMLSRVAENLKTSTPDSTSQQILEHANMSRIVDHLCLCLASSGSSLASGSSHMLAAACEACRAIWILIDTSETLFKNDNAYIFPLDALQSHRLSQLDQRNCEWGPLSEKLVDTVTRTFLRSKHLQIAVSHCLHQRVEAPLISAIQLLSRCCLHNGLMPSVLCGLPSSLPITTTVSGGEDGTVISEIFSILSYAASTIKDQQTGETNNIKGRLNNLVFHSCLLLATVAQCLNLSGRSSALLMLTTSPKKHLHRLSAIANHIASEDKIEASLQNHSASAMLALASILSLEKGSSAESSVSEMAVPLIPRATKLCYHLRPMPSNEGEVISPSAKSNLTKWHGLLDGCIGLLESRLKWGGPLTVQQLIASGTPSLLMNLLAGRLSNASPDDIKNTSNRTGLSPMGVIWAVSSLCHCLSGGTLTFRQVLVKTENMKLVSYLMSDAHLKLVKSWGGPGGGKDGARETINVIIDLLAFPFVALQSQPGPLSATASVNSGFILNVGSPGVRVCIEDRDLLKAIEEDMDKYIKVLVEVGVPSLILRCLEHLDLKDLVRPVAFLAKMVGRPRLAVELVSKGLLDPNRMKKLLNQSSPREVILDVLMIISDLSRMDKAFYKYIGEASVLQPLKEFLTHPDPNIRAKACSALGNMCRHNEYFYSSLAEHQIIGLLIDRCADPDKRTQKFACFAIGNAAYHSDKLYEELRRSITQLANVLTSAEEDKTKANAAGALSNLVRNSNKLCEDIVSKGALQTLLKLVADCSATALNPSKKETGSESPLKIALFSLAKMCSNHQICRQFVKSSELFPVIARLKHSPETNIAHYASVIVAKVGGDS</sequence>
<comment type="catalytic activity">
    <reaction evidence="8">
        <text>L-threonyl-[protein] + ATP = O-phospho-L-threonyl-[protein] + ADP + H(+)</text>
        <dbReference type="Rhea" id="RHEA:46608"/>
        <dbReference type="Rhea" id="RHEA-COMP:11060"/>
        <dbReference type="Rhea" id="RHEA-COMP:11605"/>
        <dbReference type="ChEBI" id="CHEBI:15378"/>
        <dbReference type="ChEBI" id="CHEBI:30013"/>
        <dbReference type="ChEBI" id="CHEBI:30616"/>
        <dbReference type="ChEBI" id="CHEBI:61977"/>
        <dbReference type="ChEBI" id="CHEBI:456216"/>
        <dbReference type="EC" id="2.7.11.1"/>
    </reaction>
</comment>
<keyword evidence="7 10" id="KW-0067">ATP-binding</keyword>
<dbReference type="InterPro" id="IPR011009">
    <property type="entry name" value="Kinase-like_dom_sf"/>
</dbReference>
<comment type="caution">
    <text evidence="13">The sequence shown here is derived from an EMBL/GenBank/DDBJ whole genome shotgun (WGS) entry which is preliminary data.</text>
</comment>
<dbReference type="SUPFAM" id="SSF48371">
    <property type="entry name" value="ARM repeat"/>
    <property type="match status" value="1"/>
</dbReference>
<dbReference type="EC" id="2.7.11.1" evidence="1"/>
<dbReference type="Pfam" id="PF00069">
    <property type="entry name" value="Pkinase"/>
    <property type="match status" value="1"/>
</dbReference>
<feature type="binding site" evidence="10">
    <location>
        <position position="35"/>
    </location>
    <ligand>
        <name>ATP</name>
        <dbReference type="ChEBI" id="CHEBI:30616"/>
    </ligand>
</feature>
<dbReference type="Pfam" id="PF00514">
    <property type="entry name" value="Arm"/>
    <property type="match status" value="1"/>
</dbReference>
<dbReference type="InterPro" id="IPR000225">
    <property type="entry name" value="Armadillo"/>
</dbReference>
<feature type="domain" description="Protein kinase" evidence="12">
    <location>
        <begin position="2"/>
        <end position="252"/>
    </location>
</feature>
<evidence type="ECO:0000256" key="4">
    <source>
        <dbReference type="ARBA" id="ARBA00022737"/>
    </source>
</evidence>
<dbReference type="PANTHER" id="PTHR22983:SF6">
    <property type="entry name" value="SERINE_THREONINE-PROTEIN KINASE 36"/>
    <property type="match status" value="1"/>
</dbReference>
<reference evidence="13 14" key="1">
    <citation type="submission" date="2021-05" db="EMBL/GenBank/DDBJ databases">
        <title>Genome Assembly of Synthetic Allotetraploid Brassica napus Reveals Homoeologous Exchanges between Subgenomes.</title>
        <authorList>
            <person name="Davis J.T."/>
        </authorList>
    </citation>
    <scope>NUCLEOTIDE SEQUENCE [LARGE SCALE GENOMIC DNA]</scope>
    <source>
        <strain evidence="14">cv. Da-Ae</strain>
        <tissue evidence="13">Seedling</tissue>
    </source>
</reference>
<dbReference type="InterPro" id="IPR016024">
    <property type="entry name" value="ARM-type_fold"/>
</dbReference>
<dbReference type="PANTHER" id="PTHR22983">
    <property type="entry name" value="PROTEIN KINASE RELATED"/>
    <property type="match status" value="1"/>
</dbReference>
<dbReference type="InterPro" id="IPR000719">
    <property type="entry name" value="Prot_kinase_dom"/>
</dbReference>
<dbReference type="InterPro" id="IPR008271">
    <property type="entry name" value="Ser/Thr_kinase_AS"/>
</dbReference>
<dbReference type="SMART" id="SM00185">
    <property type="entry name" value="ARM"/>
    <property type="match status" value="4"/>
</dbReference>
<evidence type="ECO:0000256" key="6">
    <source>
        <dbReference type="ARBA" id="ARBA00022777"/>
    </source>
</evidence>
<evidence type="ECO:0000313" key="13">
    <source>
        <dbReference type="EMBL" id="KAH0914067.1"/>
    </source>
</evidence>
<evidence type="ECO:0000256" key="5">
    <source>
        <dbReference type="ARBA" id="ARBA00022741"/>
    </source>
</evidence>
<keyword evidence="2" id="KW-0723">Serine/threonine-protein kinase</keyword>
<gene>
    <name evidence="13" type="ORF">HID58_028513</name>
</gene>
<organism evidence="13 14">
    <name type="scientific">Brassica napus</name>
    <name type="common">Rape</name>
    <dbReference type="NCBI Taxonomy" id="3708"/>
    <lineage>
        <taxon>Eukaryota</taxon>
        <taxon>Viridiplantae</taxon>
        <taxon>Streptophyta</taxon>
        <taxon>Embryophyta</taxon>
        <taxon>Tracheophyta</taxon>
        <taxon>Spermatophyta</taxon>
        <taxon>Magnoliopsida</taxon>
        <taxon>eudicotyledons</taxon>
        <taxon>Gunneridae</taxon>
        <taxon>Pentapetalae</taxon>
        <taxon>rosids</taxon>
        <taxon>malvids</taxon>
        <taxon>Brassicales</taxon>
        <taxon>Brassicaceae</taxon>
        <taxon>Brassiceae</taxon>
        <taxon>Brassica</taxon>
    </lineage>
</organism>
<keyword evidence="6" id="KW-0418">Kinase</keyword>
<comment type="catalytic activity">
    <reaction evidence="9">
        <text>L-seryl-[protein] + ATP = O-phospho-L-seryl-[protein] + ADP + H(+)</text>
        <dbReference type="Rhea" id="RHEA:17989"/>
        <dbReference type="Rhea" id="RHEA-COMP:9863"/>
        <dbReference type="Rhea" id="RHEA-COMP:11604"/>
        <dbReference type="ChEBI" id="CHEBI:15378"/>
        <dbReference type="ChEBI" id="CHEBI:29999"/>
        <dbReference type="ChEBI" id="CHEBI:30616"/>
        <dbReference type="ChEBI" id="CHEBI:83421"/>
        <dbReference type="ChEBI" id="CHEBI:456216"/>
        <dbReference type="EC" id="2.7.11.1"/>
    </reaction>
</comment>
<dbReference type="Proteomes" id="UP000824890">
    <property type="component" value="Unassembled WGS sequence"/>
</dbReference>
<name>A0ABQ8CAG1_BRANA</name>
<evidence type="ECO:0000313" key="14">
    <source>
        <dbReference type="Proteomes" id="UP000824890"/>
    </source>
</evidence>
<evidence type="ECO:0000259" key="12">
    <source>
        <dbReference type="PROSITE" id="PS50011"/>
    </source>
</evidence>
<dbReference type="PROSITE" id="PS00107">
    <property type="entry name" value="PROTEIN_KINASE_ATP"/>
    <property type="match status" value="1"/>
</dbReference>